<gene>
    <name evidence="2" type="ORF">CK820_G0049139</name>
</gene>
<protein>
    <submittedName>
        <fullName evidence="2">EMC4 isoform 9</fullName>
    </submittedName>
</protein>
<accession>A0A2J8JB81</accession>
<evidence type="ECO:0000313" key="2">
    <source>
        <dbReference type="EMBL" id="PNI20028.1"/>
    </source>
</evidence>
<sequence length="43" mass="4430">MTAQGGLVANRGRRFKWAIELSGPGGGSSAAGTSPWVPSNRFP</sequence>
<name>A0A2J8JB81_PANTR</name>
<evidence type="ECO:0000256" key="1">
    <source>
        <dbReference type="SAM" id="MobiDB-lite"/>
    </source>
</evidence>
<dbReference type="Proteomes" id="UP000236370">
    <property type="component" value="Unassembled WGS sequence"/>
</dbReference>
<evidence type="ECO:0000313" key="3">
    <source>
        <dbReference type="Proteomes" id="UP000236370"/>
    </source>
</evidence>
<dbReference type="AlphaFoldDB" id="A0A2J8JB81"/>
<proteinExistence type="predicted"/>
<dbReference type="EMBL" id="NBAG03000487">
    <property type="protein sequence ID" value="PNI20028.1"/>
    <property type="molecule type" value="Genomic_DNA"/>
</dbReference>
<organism evidence="2 3">
    <name type="scientific">Pan troglodytes</name>
    <name type="common">Chimpanzee</name>
    <dbReference type="NCBI Taxonomy" id="9598"/>
    <lineage>
        <taxon>Eukaryota</taxon>
        <taxon>Metazoa</taxon>
        <taxon>Chordata</taxon>
        <taxon>Craniata</taxon>
        <taxon>Vertebrata</taxon>
        <taxon>Euteleostomi</taxon>
        <taxon>Mammalia</taxon>
        <taxon>Eutheria</taxon>
        <taxon>Euarchontoglires</taxon>
        <taxon>Primates</taxon>
        <taxon>Haplorrhini</taxon>
        <taxon>Catarrhini</taxon>
        <taxon>Hominidae</taxon>
        <taxon>Pan</taxon>
    </lineage>
</organism>
<reference evidence="2 3" key="1">
    <citation type="submission" date="2017-12" db="EMBL/GenBank/DDBJ databases">
        <title>High-resolution comparative analysis of great ape genomes.</title>
        <authorList>
            <person name="Pollen A."/>
            <person name="Hastie A."/>
            <person name="Hormozdiari F."/>
            <person name="Dougherty M."/>
            <person name="Liu R."/>
            <person name="Chaisson M."/>
            <person name="Hoppe E."/>
            <person name="Hill C."/>
            <person name="Pang A."/>
            <person name="Hillier L."/>
            <person name="Baker C."/>
            <person name="Armstrong J."/>
            <person name="Shendure J."/>
            <person name="Paten B."/>
            <person name="Wilson R."/>
            <person name="Chao H."/>
            <person name="Schneider V."/>
            <person name="Ventura M."/>
            <person name="Kronenberg Z."/>
            <person name="Murali S."/>
            <person name="Gordon D."/>
            <person name="Cantsilieris S."/>
            <person name="Munson K."/>
            <person name="Nelson B."/>
            <person name="Raja A."/>
            <person name="Underwood J."/>
            <person name="Diekhans M."/>
            <person name="Fiddes I."/>
            <person name="Haussler D."/>
            <person name="Eichler E."/>
        </authorList>
    </citation>
    <scope>NUCLEOTIDE SEQUENCE [LARGE SCALE GENOMIC DNA]</scope>
    <source>
        <strain evidence="2">Yerkes chimp pedigree #C0471</strain>
    </source>
</reference>
<comment type="caution">
    <text evidence="2">The sequence shown here is derived from an EMBL/GenBank/DDBJ whole genome shotgun (WGS) entry which is preliminary data.</text>
</comment>
<feature type="region of interest" description="Disordered" evidence="1">
    <location>
        <begin position="21"/>
        <end position="43"/>
    </location>
</feature>